<dbReference type="Pfam" id="PF09084">
    <property type="entry name" value="NMT1"/>
    <property type="match status" value="1"/>
</dbReference>
<comment type="catalytic activity">
    <reaction evidence="1">
        <text>ATP + protein L-histidine = ADP + protein N-phospho-L-histidine.</text>
        <dbReference type="EC" id="2.7.13.3"/>
    </reaction>
</comment>
<dbReference type="PRINTS" id="PR00344">
    <property type="entry name" value="BCTRLSENSOR"/>
</dbReference>
<dbReference type="InterPro" id="IPR036890">
    <property type="entry name" value="HATPase_C_sf"/>
</dbReference>
<evidence type="ECO:0000256" key="4">
    <source>
        <dbReference type="ARBA" id="ARBA00022729"/>
    </source>
</evidence>
<dbReference type="Pfam" id="PF00497">
    <property type="entry name" value="SBP_bac_3"/>
    <property type="match status" value="3"/>
</dbReference>
<feature type="coiled-coil region" evidence="5">
    <location>
        <begin position="1370"/>
        <end position="1397"/>
    </location>
</feature>
<dbReference type="EMBL" id="CP059736">
    <property type="protein sequence ID" value="WDE02348.1"/>
    <property type="molecule type" value="Genomic_DNA"/>
</dbReference>
<gene>
    <name evidence="8" type="ORF">SG35_031860</name>
</gene>
<dbReference type="PANTHER" id="PTHR35936:SF19">
    <property type="entry name" value="AMINO-ACID-BINDING PROTEIN YXEM-RELATED"/>
    <property type="match status" value="1"/>
</dbReference>
<organism evidence="8 9">
    <name type="scientific">Thalassomonas actiniarum</name>
    <dbReference type="NCBI Taxonomy" id="485447"/>
    <lineage>
        <taxon>Bacteria</taxon>
        <taxon>Pseudomonadati</taxon>
        <taxon>Pseudomonadota</taxon>
        <taxon>Gammaproteobacteria</taxon>
        <taxon>Alteromonadales</taxon>
        <taxon>Colwelliaceae</taxon>
        <taxon>Thalassomonas</taxon>
    </lineage>
</organism>
<accession>A0AAE9YZE9</accession>
<feature type="transmembrane region" description="Helical" evidence="6">
    <location>
        <begin position="1348"/>
        <end position="1366"/>
    </location>
</feature>
<keyword evidence="6" id="KW-1133">Transmembrane helix</keyword>
<dbReference type="EC" id="2.7.13.3" evidence="3"/>
<dbReference type="Gene3D" id="3.30.565.10">
    <property type="entry name" value="Histidine kinase-like ATPase, C-terminal domain"/>
    <property type="match status" value="1"/>
</dbReference>
<dbReference type="InterPro" id="IPR036097">
    <property type="entry name" value="HisK_dim/P_sf"/>
</dbReference>
<dbReference type="InterPro" id="IPR004358">
    <property type="entry name" value="Sig_transdc_His_kin-like_C"/>
</dbReference>
<evidence type="ECO:0000256" key="5">
    <source>
        <dbReference type="SAM" id="Coils"/>
    </source>
</evidence>
<dbReference type="SMART" id="SM00387">
    <property type="entry name" value="HATPase_c"/>
    <property type="match status" value="1"/>
</dbReference>
<dbReference type="CDD" id="cd01007">
    <property type="entry name" value="PBP2_BvgS_HisK_like"/>
    <property type="match status" value="4"/>
</dbReference>
<evidence type="ECO:0000259" key="7">
    <source>
        <dbReference type="PROSITE" id="PS50109"/>
    </source>
</evidence>
<keyword evidence="4" id="KW-0732">Signal</keyword>
<sequence>MKFTLDIIKMAIVKKLCNLVKQNILFIILLLNTLVVPVQGKELTKVTLDLFWQHQFEFAGFYAAVDQGYFRQAGIEVSFNELSSHDDTLQRVLSGEAQFGIAGIELLEGYHNGKEVKLLASYFRRSPLMLITQPEITSLKQLSGKAVLGAKKSWHFGGIREMLKFHRVKPDSLTAKQAENHFDAFKNKEAVAMIAFISNEPYELNRLKIPYRIYDPNQYANITLDFNLFTSSQFARLNPELVIKFTEAVNLGWHYALSHREEIVDLIIQRYNSQHKTKAALQFEADETSKLIMRDLYDIGSIDHSQLAMISEQLLANDLVDKLHNIDGLLINSEPAIATDPPDSQSRLQSDSSSHSAHLALWSQLSTEEKQFLKAHPRLKVQSEKNFPPYNFVSQGKPVGYSIDYLTLLEDIIKIKFDYVSGFSWTEYLEMLQNNKLDLMVNIAATPKRKKFASFSPPIVQTLSSIIVKQAQVKQLNSLEQFSGKKVAVIKNFLMEEMLQLFYPDIKLLPVDTTLEGLTLVANDVVDGYVGNIGVNNFFITQYHLPHLVPVVIIDNPHFQTVAHRIATNRNNHLLTSIINKAVRLVPEADILPISQKWFGSSTHIEFGNVLELTDKELAYLRKHPVMTVQNESNYPPFNFTSGGKALGYSIDFIKLIASKLGIKAEFIQKKHWHEYIEMLKNKELDVMANIIDNEARREFAIFTTPYIDSRHLLVSRKGELNHISRLSALAKKRIAIVSGFAISERIQQNLPGATFIELPDTQKALEAVADGHADVMIEMGAVVNYLIEKSFLANLEVTTVPATPNETVFQATPLSMATHKDNPLLLGLLQKAIDAISETELIHLRKAWIGVSKPAMVQVPLTAQERLYLKHKNTWKVMSKDLPPVSFINNNINQGFSIDLMNIIGKLLNIKLEFSQGQGPAKLKQLMNKEVDILLNVVNTGKGPKVARFTQPYIEARDVFIIKTNQRQIEARLGSFNGKTLAVIKGDANTYHIRENYPEIMLLEVSSTHKALLAVSEGRADGHVANELVASYFIQKSFITNLQTLPVIDAELFGNASLSMAVHENSRVLGNIINKTLLAIPEEQLIALRKKWFGQLSGASKNIITTSRQQKAWLVSHDQQTLYLPELGLPLSHKTKQGYQGIVPDFVNYFKQQLAVNWHEFDEDENTGQENPALGSDITIAHSQEAAIMADFLFSEPITSMPVVAVSGNPQFIYVADLNKLDSKTTGIVQGASYRQQIEISYPELNLVPFESMSAAVLAVNRGDVDLLLCPLAHCTYIMNELGANQLRIINQTEIKDQLHFAVRADWPELVEIINNVLANMPPQLKNSIYQRWSSREDVIIKVDYSLLWYLLTVALVIIGVVVVWNRKITNYAQKIAKAHQELKNTQQQLVQSEKMASLGTLSSGVAHEINNPTSFTYASVYMMKDEIKEIKTFLTELAGGEKADPKVIQAFDEKFAKLIELTETATEGTKRIKTIVNNLRTFTRLDSAEHQTTTITELIATTVNLVRTQYDDIEITTQFNAEPLVNCYPSKLAQVFMNLTVNACQAIETQKQQTPLKGVVSITTREEQQKLLICFSDNGCGMDEKTQQRIFEPFFTTKDVGSGTGLGMSISFGIIEEHQGHFEIDSTPGQGTRITIFLPLP</sequence>
<dbReference type="Proteomes" id="UP000032568">
    <property type="component" value="Chromosome pTact"/>
</dbReference>
<dbReference type="GO" id="GO:0000155">
    <property type="term" value="F:phosphorelay sensor kinase activity"/>
    <property type="evidence" value="ECO:0007669"/>
    <property type="project" value="InterPro"/>
</dbReference>
<evidence type="ECO:0000256" key="1">
    <source>
        <dbReference type="ARBA" id="ARBA00000085"/>
    </source>
</evidence>
<keyword evidence="6" id="KW-0472">Membrane</keyword>
<dbReference type="PROSITE" id="PS50109">
    <property type="entry name" value="HIS_KIN"/>
    <property type="match status" value="1"/>
</dbReference>
<dbReference type="KEGG" id="tact:SG35_031860"/>
<dbReference type="RefSeq" id="WP_044831182.1">
    <property type="nucleotide sequence ID" value="NZ_CP059736.1"/>
</dbReference>
<evidence type="ECO:0000313" key="9">
    <source>
        <dbReference type="Proteomes" id="UP000032568"/>
    </source>
</evidence>
<evidence type="ECO:0000313" key="8">
    <source>
        <dbReference type="EMBL" id="WDE02348.1"/>
    </source>
</evidence>
<keyword evidence="6" id="KW-0812">Transmembrane</keyword>
<dbReference type="PANTHER" id="PTHR35936">
    <property type="entry name" value="MEMBRANE-BOUND LYTIC MUREIN TRANSGLYCOSYLASE F"/>
    <property type="match status" value="1"/>
</dbReference>
<keyword evidence="5" id="KW-0175">Coiled coil</keyword>
<name>A0AAE9YZE9_9GAMM</name>
<evidence type="ECO:0000256" key="2">
    <source>
        <dbReference type="ARBA" id="ARBA00010333"/>
    </source>
</evidence>
<dbReference type="SUPFAM" id="SSF55874">
    <property type="entry name" value="ATPase domain of HSP90 chaperone/DNA topoisomerase II/histidine kinase"/>
    <property type="match status" value="1"/>
</dbReference>
<dbReference type="Gene3D" id="1.10.287.130">
    <property type="match status" value="1"/>
</dbReference>
<dbReference type="SMART" id="SM00062">
    <property type="entry name" value="PBPb"/>
    <property type="match status" value="3"/>
</dbReference>
<evidence type="ECO:0000256" key="3">
    <source>
        <dbReference type="ARBA" id="ARBA00012438"/>
    </source>
</evidence>
<dbReference type="InterPro" id="IPR001638">
    <property type="entry name" value="Solute-binding_3/MltF_N"/>
</dbReference>
<comment type="similarity">
    <text evidence="2">Belongs to the bacterial solute-binding protein 3 family.</text>
</comment>
<keyword evidence="9" id="KW-1185">Reference proteome</keyword>
<protein>
    <recommendedName>
        <fullName evidence="3">histidine kinase</fullName>
        <ecNumber evidence="3">2.7.13.3</ecNumber>
    </recommendedName>
</protein>
<dbReference type="Pfam" id="PF02518">
    <property type="entry name" value="HATPase_c"/>
    <property type="match status" value="1"/>
</dbReference>
<dbReference type="SUPFAM" id="SSF53850">
    <property type="entry name" value="Periplasmic binding protein-like II"/>
    <property type="match status" value="5"/>
</dbReference>
<evidence type="ECO:0000256" key="6">
    <source>
        <dbReference type="SAM" id="Phobius"/>
    </source>
</evidence>
<dbReference type="Gene3D" id="3.40.190.10">
    <property type="entry name" value="Periplasmic binding protein-like II"/>
    <property type="match status" value="10"/>
</dbReference>
<dbReference type="InterPro" id="IPR005467">
    <property type="entry name" value="His_kinase_dom"/>
</dbReference>
<dbReference type="InterPro" id="IPR003594">
    <property type="entry name" value="HATPase_dom"/>
</dbReference>
<proteinExistence type="inferred from homology"/>
<feature type="domain" description="Histidine kinase" evidence="7">
    <location>
        <begin position="1406"/>
        <end position="1643"/>
    </location>
</feature>
<reference evidence="8 9" key="1">
    <citation type="journal article" date="2015" name="Genome Announc.">
        <title>Draft Genome Sequences of Marine Isolates of Thalassomonas viridans and Thalassomonas actiniarum.</title>
        <authorList>
            <person name="Olonade I."/>
            <person name="van Zyl L.J."/>
            <person name="Trindade M."/>
        </authorList>
    </citation>
    <scope>NUCLEOTIDE SEQUENCE [LARGE SCALE GENOMIC DNA]</scope>
    <source>
        <strain evidence="8 9">A5K-106</strain>
    </source>
</reference>
<reference evidence="8 9" key="2">
    <citation type="journal article" date="2022" name="Mar. Drugs">
        <title>Bioassay-Guided Fractionation Leads to the Detection of Cholic Acid Generated by the Rare Thalassomonas sp.</title>
        <authorList>
            <person name="Pheiffer F."/>
            <person name="Schneider Y.K."/>
            <person name="Hansen E.H."/>
            <person name="Andersen J.H."/>
            <person name="Isaksson J."/>
            <person name="Busche T."/>
            <person name="R C."/>
            <person name="Kalinowski J."/>
            <person name="Zyl L.V."/>
            <person name="Trindade M."/>
        </authorList>
    </citation>
    <scope>NUCLEOTIDE SEQUENCE [LARGE SCALE GENOMIC DNA]</scope>
    <source>
        <strain evidence="8 9">A5K-106</strain>
    </source>
</reference>
<dbReference type="SUPFAM" id="SSF47384">
    <property type="entry name" value="Homodimeric domain of signal transducing histidine kinase"/>
    <property type="match status" value="1"/>
</dbReference>
<dbReference type="InterPro" id="IPR015168">
    <property type="entry name" value="SsuA/THI5"/>
</dbReference>